<dbReference type="GO" id="GO:0030976">
    <property type="term" value="F:thiamine pyrophosphate binding"/>
    <property type="evidence" value="ECO:0007669"/>
    <property type="project" value="TreeGrafter"/>
</dbReference>
<feature type="signal peptide" evidence="2">
    <location>
        <begin position="1"/>
        <end position="21"/>
    </location>
</feature>
<accession>A0A3S5BVW8</accession>
<keyword evidence="1 2" id="KW-0732">Signal</keyword>
<keyword evidence="4" id="KW-1185">Reference proteome</keyword>
<feature type="chain" id="PRO_5038885822" evidence="2">
    <location>
        <begin position="22"/>
        <end position="370"/>
    </location>
</feature>
<dbReference type="GO" id="GO:0030288">
    <property type="term" value="C:outer membrane-bounded periplasmic space"/>
    <property type="evidence" value="ECO:0007669"/>
    <property type="project" value="TreeGrafter"/>
</dbReference>
<organism evidence="3 4">
    <name type="scientific">Aedoeadaptatus ivorii</name>
    <dbReference type="NCBI Taxonomy" id="54006"/>
    <lineage>
        <taxon>Bacteria</taxon>
        <taxon>Bacillati</taxon>
        <taxon>Bacillota</taxon>
        <taxon>Tissierellia</taxon>
        <taxon>Tissierellales</taxon>
        <taxon>Peptoniphilaceae</taxon>
        <taxon>Aedoeadaptatus</taxon>
    </lineage>
</organism>
<dbReference type="PANTHER" id="PTHR30006">
    <property type="entry name" value="THIAMINE-BINDING PERIPLASMIC PROTEIN-RELATED"/>
    <property type="match status" value="1"/>
</dbReference>
<sequence>MKNWKRSLAVGGLGMMMLLTACGGSGAKEAEKPVDLSSISVEELEKKAKEEGEIQSIGMPDAWANWKDTWDQISEKYALKHTDTDMSSAEEIALFEQEKSNPTKDIGDVGQSFGPVAEEKGVSAKYKTSYWDKVPDWAKDDDGDWIIAYYGTIAIITNTTKVANPPKSFADVLEGDYKVSIGDVNAATQAQNALLSAAIANGGDEKNLQPGFDYFAKLAEQGRLDLSDPSVQRLEKGEVEVAFVWDFNGLNYAKQVEESNPNLKFEVTIPSDGAVQSGYSTIINARAPHPHAAALAREYILSDQGQINLAKGYARPIRDDVELPADVKDMLLDDSLYAKAQPIKDMKAWDEAAKGLGQKWQAEVLTKAKK</sequence>
<dbReference type="OrthoDB" id="366726at2"/>
<evidence type="ECO:0000256" key="1">
    <source>
        <dbReference type="ARBA" id="ARBA00022729"/>
    </source>
</evidence>
<dbReference type="AlphaFoldDB" id="A0A3S5BVW8"/>
<evidence type="ECO:0000313" key="3">
    <source>
        <dbReference type="EMBL" id="VEJ34906.1"/>
    </source>
</evidence>
<dbReference type="Gene3D" id="3.40.190.10">
    <property type="entry name" value="Periplasmic binding protein-like II"/>
    <property type="match status" value="2"/>
</dbReference>
<dbReference type="PROSITE" id="PS51257">
    <property type="entry name" value="PROKAR_LIPOPROTEIN"/>
    <property type="match status" value="1"/>
</dbReference>
<reference evidence="3 4" key="1">
    <citation type="submission" date="2018-12" db="EMBL/GenBank/DDBJ databases">
        <authorList>
            <consortium name="Pathogen Informatics"/>
        </authorList>
    </citation>
    <scope>NUCLEOTIDE SEQUENCE [LARGE SCALE GENOMIC DNA]</scope>
    <source>
        <strain evidence="3 4">NCTC13079</strain>
    </source>
</reference>
<dbReference type="Proteomes" id="UP000269544">
    <property type="component" value="Chromosome"/>
</dbReference>
<dbReference type="PANTHER" id="PTHR30006:SF2">
    <property type="entry name" value="ABC TRANSPORTER SUBSTRATE-BINDING PROTEIN"/>
    <property type="match status" value="1"/>
</dbReference>
<evidence type="ECO:0000313" key="4">
    <source>
        <dbReference type="Proteomes" id="UP000269544"/>
    </source>
</evidence>
<name>A0A3S5BVW8_9FIRM</name>
<protein>
    <submittedName>
        <fullName evidence="3">2-aminoethylphosphonate ABC transporter substrate-binding protein</fullName>
    </submittedName>
</protein>
<gene>
    <name evidence="3" type="ORF">NCTC13079_00386</name>
</gene>
<dbReference type="GO" id="GO:0015888">
    <property type="term" value="P:thiamine transport"/>
    <property type="evidence" value="ECO:0007669"/>
    <property type="project" value="TreeGrafter"/>
</dbReference>
<dbReference type="GO" id="GO:0030975">
    <property type="term" value="F:thiamine binding"/>
    <property type="evidence" value="ECO:0007669"/>
    <property type="project" value="TreeGrafter"/>
</dbReference>
<evidence type="ECO:0000256" key="2">
    <source>
        <dbReference type="SAM" id="SignalP"/>
    </source>
</evidence>
<dbReference type="RefSeq" id="WP_126464837.1">
    <property type="nucleotide sequence ID" value="NZ_JAUSWF010000002.1"/>
</dbReference>
<dbReference type="KEGG" id="piv:NCTC13079_00386"/>
<dbReference type="SUPFAM" id="SSF53850">
    <property type="entry name" value="Periplasmic binding protein-like II"/>
    <property type="match status" value="1"/>
</dbReference>
<dbReference type="Pfam" id="PF13343">
    <property type="entry name" value="SBP_bac_6"/>
    <property type="match status" value="1"/>
</dbReference>
<dbReference type="EMBL" id="LR134523">
    <property type="protein sequence ID" value="VEJ34906.1"/>
    <property type="molecule type" value="Genomic_DNA"/>
</dbReference>
<proteinExistence type="predicted"/>